<evidence type="ECO:0000256" key="2">
    <source>
        <dbReference type="ARBA" id="ARBA00022598"/>
    </source>
</evidence>
<feature type="domain" description="AMP-dependent ligase C-terminal" evidence="11">
    <location>
        <begin position="345"/>
        <end position="436"/>
    </location>
</feature>
<dbReference type="CDD" id="cd05913">
    <property type="entry name" value="PaaK"/>
    <property type="match status" value="1"/>
</dbReference>
<dbReference type="HOGENOM" id="CLU_035301_1_1_11"/>
<dbReference type="InterPro" id="IPR051414">
    <property type="entry name" value="Adenylate-forming_Reductase"/>
</dbReference>
<dbReference type="KEGG" id="kfl:Kfla_6851"/>
<feature type="domain" description="AMP-dependent synthetase/ligase" evidence="10">
    <location>
        <begin position="102"/>
        <end position="297"/>
    </location>
</feature>
<evidence type="ECO:0000256" key="3">
    <source>
        <dbReference type="ARBA" id="ARBA00022741"/>
    </source>
</evidence>
<dbReference type="UniPathway" id="UPA00930"/>
<dbReference type="PANTHER" id="PTHR43439">
    <property type="entry name" value="PHENYLACETATE-COENZYME A LIGASE"/>
    <property type="match status" value="1"/>
</dbReference>
<evidence type="ECO:0000313" key="12">
    <source>
        <dbReference type="EMBL" id="ADB35842.1"/>
    </source>
</evidence>
<comment type="pathway">
    <text evidence="4 9">Aromatic compound metabolism; phenylacetate degradation.</text>
</comment>
<dbReference type="EC" id="6.2.1.30" evidence="6 9"/>
<keyword evidence="3 9" id="KW-0547">Nucleotide-binding</keyword>
<proteinExistence type="inferred from homology"/>
<dbReference type="Gene3D" id="3.40.50.12780">
    <property type="entry name" value="N-terminal domain of ligase-like"/>
    <property type="match status" value="1"/>
</dbReference>
<accession>D2Q2E6</accession>
<dbReference type="InterPro" id="IPR000873">
    <property type="entry name" value="AMP-dep_synth/lig_dom"/>
</dbReference>
<evidence type="ECO:0000256" key="1">
    <source>
        <dbReference type="ARBA" id="ARBA00011245"/>
    </source>
</evidence>
<dbReference type="GO" id="GO:0000166">
    <property type="term" value="F:nucleotide binding"/>
    <property type="evidence" value="ECO:0007669"/>
    <property type="project" value="UniProtKB-KW"/>
</dbReference>
<dbReference type="STRING" id="479435.Kfla_6851"/>
<evidence type="ECO:0000256" key="7">
    <source>
        <dbReference type="ARBA" id="ARBA00068695"/>
    </source>
</evidence>
<dbReference type="Gene3D" id="3.30.300.30">
    <property type="match status" value="1"/>
</dbReference>
<dbReference type="InterPro" id="IPR011880">
    <property type="entry name" value="PA_CoA_ligase"/>
</dbReference>
<evidence type="ECO:0000256" key="8">
    <source>
        <dbReference type="ARBA" id="ARBA00075111"/>
    </source>
</evidence>
<evidence type="ECO:0000259" key="11">
    <source>
        <dbReference type="Pfam" id="PF14535"/>
    </source>
</evidence>
<comment type="similarity">
    <text evidence="5 9">Belongs to the phenylacetyl-CoA ligase family.</text>
</comment>
<protein>
    <recommendedName>
        <fullName evidence="7 9">Phenylacetate-coenzyme A ligase</fullName>
        <ecNumber evidence="6 9">6.2.1.30</ecNumber>
    </recommendedName>
    <alternativeName>
        <fullName evidence="8 9">Phenylacetyl-CoA ligase</fullName>
    </alternativeName>
</protein>
<dbReference type="SUPFAM" id="SSF56801">
    <property type="entry name" value="Acetyl-CoA synthetase-like"/>
    <property type="match status" value="1"/>
</dbReference>
<reference evidence="12 13" key="2">
    <citation type="journal article" date="2010" name="Stand. Genomic Sci.">
        <title>Complete genome sequence of Kribbella flavida type strain (IFO 14399).</title>
        <authorList>
            <person name="Pukall R."/>
            <person name="Lapidus A."/>
            <person name="Glavina Del Rio T."/>
            <person name="Copeland A."/>
            <person name="Tice H."/>
            <person name="Cheng J.-F."/>
            <person name="Lucas S."/>
            <person name="Chen F."/>
            <person name="Nolan M."/>
            <person name="LaButti K."/>
            <person name="Pati A."/>
            <person name="Ivanova N."/>
            <person name="Mavrommatis K."/>
            <person name="Mikhailova N."/>
            <person name="Pitluck S."/>
            <person name="Bruce D."/>
            <person name="Goodwin L."/>
            <person name="Land M."/>
            <person name="Hauser L."/>
            <person name="Chang Y.-J."/>
            <person name="Jeffries C.D."/>
            <person name="Chen A."/>
            <person name="Palaniappan K."/>
            <person name="Chain P."/>
            <person name="Rohde M."/>
            <person name="Goeker M."/>
            <person name="Bristow J."/>
            <person name="Eisen J.A."/>
            <person name="Markowitz V."/>
            <person name="Hugenholtz P."/>
            <person name="Kyrpides N.C."/>
            <person name="Klenk H.-P."/>
            <person name="Brettin T."/>
        </authorList>
    </citation>
    <scope>NUCLEOTIDE SEQUENCE [LARGE SCALE GENOMIC DNA]</scope>
    <source>
        <strain evidence="13">DSM 17836 / JCM 10339 / NBRC 14399</strain>
    </source>
</reference>
<dbReference type="FunFam" id="3.40.50.12780:FF:000016">
    <property type="entry name" value="Phenylacetate-coenzyme A ligase"/>
    <property type="match status" value="1"/>
</dbReference>
<name>D2Q2E6_KRIFD</name>
<dbReference type="Pfam" id="PF14535">
    <property type="entry name" value="AMP-binding_C_2"/>
    <property type="match status" value="1"/>
</dbReference>
<dbReference type="EMBL" id="CP001736">
    <property type="protein sequence ID" value="ADB35842.1"/>
    <property type="molecule type" value="Genomic_DNA"/>
</dbReference>
<dbReference type="GO" id="GO:0047475">
    <property type="term" value="F:phenylacetate-CoA ligase activity"/>
    <property type="evidence" value="ECO:0007669"/>
    <property type="project" value="UniProtKB-EC"/>
</dbReference>
<dbReference type="PIRSF" id="PIRSF006444">
    <property type="entry name" value="PaaK"/>
    <property type="match status" value="1"/>
</dbReference>
<dbReference type="GO" id="GO:0010124">
    <property type="term" value="P:phenylacetate catabolic process"/>
    <property type="evidence" value="ECO:0007669"/>
    <property type="project" value="UniProtKB-UniRule"/>
</dbReference>
<organism evidence="12 13">
    <name type="scientific">Kribbella flavida (strain DSM 17836 / JCM 10339 / NBRC 14399)</name>
    <dbReference type="NCBI Taxonomy" id="479435"/>
    <lineage>
        <taxon>Bacteria</taxon>
        <taxon>Bacillati</taxon>
        <taxon>Actinomycetota</taxon>
        <taxon>Actinomycetes</taxon>
        <taxon>Propionibacteriales</taxon>
        <taxon>Kribbellaceae</taxon>
        <taxon>Kribbella</taxon>
    </lineage>
</organism>
<evidence type="ECO:0000256" key="4">
    <source>
        <dbReference type="ARBA" id="ARBA00060591"/>
    </source>
</evidence>
<evidence type="ECO:0000256" key="6">
    <source>
        <dbReference type="ARBA" id="ARBA00066629"/>
    </source>
</evidence>
<evidence type="ECO:0000256" key="5">
    <source>
        <dbReference type="ARBA" id="ARBA00061566"/>
    </source>
</evidence>
<dbReference type="NCBIfam" id="TIGR02155">
    <property type="entry name" value="PA_CoA_ligase"/>
    <property type="match status" value="1"/>
</dbReference>
<dbReference type="Proteomes" id="UP000007967">
    <property type="component" value="Chromosome"/>
</dbReference>
<comment type="subunit">
    <text evidence="1">Monomer.</text>
</comment>
<keyword evidence="13" id="KW-1185">Reference proteome</keyword>
<dbReference type="Pfam" id="PF00501">
    <property type="entry name" value="AMP-binding"/>
    <property type="match status" value="1"/>
</dbReference>
<gene>
    <name evidence="12" type="ordered locus">Kfla_6851</name>
</gene>
<keyword evidence="2 9" id="KW-0436">Ligase</keyword>
<sequence length="439" mass="48414">MMADELLGEPCPAELQDAGERLSVDELRARQLARLQATVRTAYENVPHYRAALDGAGFAPDDLRELSDLSRLPFTTKQDLRDNYPFGLFAAPRSEVVRVHASSGTTGRPTVVGYTRGDIDRWADLIARSIRAAGGRAGDVCHVAYGYGLFTGGLGAHYGAERLGCTVVPVSGGMTERQVDLIRDFGAQIVMVTPSYFLAILDEMDARGLDPRDTALRVGIFGAEPWTEQMRTEVEQRTGMHAVDIYGLSEVMGPGVAQECVETKDGLHIWEDHFYPEVIDPVTGEVLPDGEQGELVLTTLTKEALPVLRYRTRDLTRLLPGTARPGMRRMEKITGRTDDMMIVRGVNVFPTQIEHQILLVEGLTPHYLCVLTRPNRLDELTVQVEAAPGLIDHTPAAEALTHRIKTHIGVTATVEVLPPHALERSLGKAKRINDRRRLT</sequence>
<dbReference type="AlphaFoldDB" id="D2Q2E6"/>
<comment type="function">
    <text evidence="9">Catalyzes the activation of phenylacetic acid (PA) to phenylacetyl-CoA (PA-CoA).</text>
</comment>
<dbReference type="InterPro" id="IPR045851">
    <property type="entry name" value="AMP-bd_C_sf"/>
</dbReference>
<dbReference type="InterPro" id="IPR028154">
    <property type="entry name" value="AMP-dep_Lig_C"/>
</dbReference>
<dbReference type="eggNOG" id="COG1541">
    <property type="taxonomic scope" value="Bacteria"/>
</dbReference>
<dbReference type="InterPro" id="IPR042099">
    <property type="entry name" value="ANL_N_sf"/>
</dbReference>
<comment type="catalytic activity">
    <reaction evidence="9">
        <text>2-phenylacetate + ATP + CoA = phenylacetyl-CoA + AMP + diphosphate</text>
        <dbReference type="Rhea" id="RHEA:20956"/>
        <dbReference type="ChEBI" id="CHEBI:18401"/>
        <dbReference type="ChEBI" id="CHEBI:30616"/>
        <dbReference type="ChEBI" id="CHEBI:33019"/>
        <dbReference type="ChEBI" id="CHEBI:57287"/>
        <dbReference type="ChEBI" id="CHEBI:57390"/>
        <dbReference type="ChEBI" id="CHEBI:456215"/>
        <dbReference type="EC" id="6.2.1.30"/>
    </reaction>
</comment>
<dbReference type="PANTHER" id="PTHR43439:SF1">
    <property type="entry name" value="PHENYLACETATE-COENZYME A LIGASE"/>
    <property type="match status" value="1"/>
</dbReference>
<reference evidence="13" key="1">
    <citation type="submission" date="2009-09" db="EMBL/GenBank/DDBJ databases">
        <title>The complete genome of Kribbella flavida DSM 17836.</title>
        <authorList>
            <consortium name="US DOE Joint Genome Institute (JGI-PGF)"/>
            <person name="Lucas S."/>
            <person name="Copeland A."/>
            <person name="Lapidus A."/>
            <person name="Glavina del Rio T."/>
            <person name="Dalin E."/>
            <person name="Tice H."/>
            <person name="Bruce D."/>
            <person name="Goodwin L."/>
            <person name="Pitluck S."/>
            <person name="Kyrpides N."/>
            <person name="Mavromatis K."/>
            <person name="Ivanova N."/>
            <person name="Saunders E."/>
            <person name="Brettin T."/>
            <person name="Detter J.C."/>
            <person name="Han C."/>
            <person name="Larimer F."/>
            <person name="Land M."/>
            <person name="Hauser L."/>
            <person name="Markowitz V."/>
            <person name="Cheng J.-F."/>
            <person name="Hugenholtz P."/>
            <person name="Woyke T."/>
            <person name="Wu D."/>
            <person name="Pukall R."/>
            <person name="Klenk H.-P."/>
            <person name="Eisen J.A."/>
        </authorList>
    </citation>
    <scope>NUCLEOTIDE SEQUENCE [LARGE SCALE GENOMIC DNA]</scope>
    <source>
        <strain evidence="13">DSM 17836 / JCM 10339 / NBRC 14399</strain>
    </source>
</reference>
<evidence type="ECO:0000313" key="13">
    <source>
        <dbReference type="Proteomes" id="UP000007967"/>
    </source>
</evidence>
<evidence type="ECO:0000256" key="9">
    <source>
        <dbReference type="PIRNR" id="PIRNR006444"/>
    </source>
</evidence>
<evidence type="ECO:0000259" key="10">
    <source>
        <dbReference type="Pfam" id="PF00501"/>
    </source>
</evidence>
<dbReference type="InterPro" id="IPR049623">
    <property type="entry name" value="PA_CoA_lig_proteobact_actino"/>
</dbReference>